<dbReference type="AlphaFoldDB" id="A0A815RPG7"/>
<keyword evidence="5" id="KW-0472">Membrane</keyword>
<evidence type="ECO:0000256" key="2">
    <source>
        <dbReference type="ARBA" id="ARBA00022827"/>
    </source>
</evidence>
<protein>
    <recommendedName>
        <fullName evidence="6">FAD-binding domain-containing protein</fullName>
    </recommendedName>
</protein>
<dbReference type="PANTHER" id="PTHR47178:SF6">
    <property type="entry name" value="FAD-BINDING DOMAIN-CONTAINING PROTEIN"/>
    <property type="match status" value="1"/>
</dbReference>
<dbReference type="PRINTS" id="PR00420">
    <property type="entry name" value="RNGMNOXGNASE"/>
</dbReference>
<dbReference type="Gene3D" id="3.50.50.60">
    <property type="entry name" value="FAD/NAD(P)-binding domain"/>
    <property type="match status" value="1"/>
</dbReference>
<feature type="domain" description="FAD-binding" evidence="6">
    <location>
        <begin position="9"/>
        <end position="368"/>
    </location>
</feature>
<proteinExistence type="predicted"/>
<dbReference type="Proteomes" id="UP000663828">
    <property type="component" value="Unassembled WGS sequence"/>
</dbReference>
<dbReference type="SUPFAM" id="SSF51905">
    <property type="entry name" value="FAD/NAD(P)-binding domain"/>
    <property type="match status" value="1"/>
</dbReference>
<keyword evidence="3" id="KW-0560">Oxidoreductase</keyword>
<evidence type="ECO:0000256" key="3">
    <source>
        <dbReference type="ARBA" id="ARBA00023002"/>
    </source>
</evidence>
<keyword evidence="1" id="KW-0285">Flavoprotein</keyword>
<sequence>MTLGETFRIAIIGGGLAGLSLAIGLKQKGFQNLIVYEREENSHVRHQGWSVSLMAPEGGLGFIKQLGILPELSAISFQPSFRAVDGSTLLFVRGTENGRRFKRAELRDALYQVCVREGIEVVWDARVKSFEEIDNKVHVHFVDETKHEMETVDLLIGADGAHSPIRKQLTGDEAQAVGFNSIVGLIKKVPDGSNDDLFEHEYVRNSGVLVSGRNVSCWYAHHVLHDEVYWSLSIRSEEDFLRQRTDYDKKKLHDLALEYSQKFFPLIQILVQRTPIEQMQDCLIFKDIEPMKRDASGRYCVSQTGRITLVGDSAHAMIPFRGQGGNTALMAAWNLTEKLGAIANRTTITNDELNEILMQYENERIPLGTLEILESRENAERFHSANVVRNFVRNTIMRTTMSELSRKAFVEKFIHDLTSSNMSNLDRYLEDDIQKTVDSKIVLSNINEAREYYKKEQDGKSTSQWTIVECEPEDPKNNLLRARISHANKTFDTVYTFSPVGKIQRIDAVS</sequence>
<keyword evidence="5" id="KW-0812">Transmembrane</keyword>
<dbReference type="GO" id="GO:0004497">
    <property type="term" value="F:monooxygenase activity"/>
    <property type="evidence" value="ECO:0007669"/>
    <property type="project" value="UniProtKB-KW"/>
</dbReference>
<dbReference type="GO" id="GO:0071949">
    <property type="term" value="F:FAD binding"/>
    <property type="evidence" value="ECO:0007669"/>
    <property type="project" value="InterPro"/>
</dbReference>
<evidence type="ECO:0000259" key="6">
    <source>
        <dbReference type="Pfam" id="PF01494"/>
    </source>
</evidence>
<accession>A0A815RPG7</accession>
<dbReference type="PANTHER" id="PTHR47178">
    <property type="entry name" value="MONOOXYGENASE, FAD-BINDING"/>
    <property type="match status" value="1"/>
</dbReference>
<dbReference type="InterPro" id="IPR036188">
    <property type="entry name" value="FAD/NAD-bd_sf"/>
</dbReference>
<organism evidence="7 8">
    <name type="scientific">Adineta ricciae</name>
    <name type="common">Rotifer</name>
    <dbReference type="NCBI Taxonomy" id="249248"/>
    <lineage>
        <taxon>Eukaryota</taxon>
        <taxon>Metazoa</taxon>
        <taxon>Spiralia</taxon>
        <taxon>Gnathifera</taxon>
        <taxon>Rotifera</taxon>
        <taxon>Eurotatoria</taxon>
        <taxon>Bdelloidea</taxon>
        <taxon>Adinetida</taxon>
        <taxon>Adinetidae</taxon>
        <taxon>Adineta</taxon>
    </lineage>
</organism>
<keyword evidence="5" id="KW-1133">Transmembrane helix</keyword>
<keyword evidence="2" id="KW-0274">FAD</keyword>
<name>A0A815RPG7_ADIRI</name>
<evidence type="ECO:0000256" key="4">
    <source>
        <dbReference type="ARBA" id="ARBA00023033"/>
    </source>
</evidence>
<comment type="caution">
    <text evidence="7">The sequence shown here is derived from an EMBL/GenBank/DDBJ whole genome shotgun (WGS) entry which is preliminary data.</text>
</comment>
<reference evidence="7" key="1">
    <citation type="submission" date="2021-02" db="EMBL/GenBank/DDBJ databases">
        <authorList>
            <person name="Nowell W R."/>
        </authorList>
    </citation>
    <scope>NUCLEOTIDE SEQUENCE</scope>
</reference>
<gene>
    <name evidence="7" type="ORF">XAT740_LOCUS38478</name>
</gene>
<dbReference type="EMBL" id="CAJNOR010004162">
    <property type="protein sequence ID" value="CAF1480031.1"/>
    <property type="molecule type" value="Genomic_DNA"/>
</dbReference>
<feature type="transmembrane region" description="Helical" evidence="5">
    <location>
        <begin position="6"/>
        <end position="25"/>
    </location>
</feature>
<dbReference type="Pfam" id="PF01494">
    <property type="entry name" value="FAD_binding_3"/>
    <property type="match status" value="1"/>
</dbReference>
<evidence type="ECO:0000256" key="1">
    <source>
        <dbReference type="ARBA" id="ARBA00022630"/>
    </source>
</evidence>
<dbReference type="InterPro" id="IPR002938">
    <property type="entry name" value="FAD-bd"/>
</dbReference>
<evidence type="ECO:0000313" key="8">
    <source>
        <dbReference type="Proteomes" id="UP000663828"/>
    </source>
</evidence>
<evidence type="ECO:0000256" key="5">
    <source>
        <dbReference type="SAM" id="Phobius"/>
    </source>
</evidence>
<keyword evidence="4" id="KW-0503">Monooxygenase</keyword>
<keyword evidence="8" id="KW-1185">Reference proteome</keyword>
<evidence type="ECO:0000313" key="7">
    <source>
        <dbReference type="EMBL" id="CAF1480031.1"/>
    </source>
</evidence>